<accession>A0A2T0GW03</accession>
<dbReference type="InterPro" id="IPR050287">
    <property type="entry name" value="MTA/SAH_deaminase"/>
</dbReference>
<dbReference type="SUPFAM" id="SSF51338">
    <property type="entry name" value="Composite domain of metallo-dependent hydrolases"/>
    <property type="match status" value="1"/>
</dbReference>
<dbReference type="NCBIfam" id="NF006681">
    <property type="entry name" value="PRK09229.1-2"/>
    <property type="match status" value="1"/>
</dbReference>
<feature type="domain" description="Amidohydrolase-related" evidence="2">
    <location>
        <begin position="49"/>
        <end position="414"/>
    </location>
</feature>
<name>A0A2T0GW03_ACTMO</name>
<dbReference type="InterPro" id="IPR006680">
    <property type="entry name" value="Amidohydro-rel"/>
</dbReference>
<dbReference type="InterPro" id="IPR011059">
    <property type="entry name" value="Metal-dep_hydrolase_composite"/>
</dbReference>
<proteinExistence type="predicted"/>
<evidence type="ECO:0000313" key="4">
    <source>
        <dbReference type="Proteomes" id="UP000239352"/>
    </source>
</evidence>
<dbReference type="InterPro" id="IPR010252">
    <property type="entry name" value="HutF"/>
</dbReference>
<comment type="caution">
    <text evidence="3">The sequence shown here is derived from an EMBL/GenBank/DDBJ whole genome shotgun (WGS) entry which is preliminary data.</text>
</comment>
<dbReference type="Gene3D" id="3.20.20.140">
    <property type="entry name" value="Metal-dependent hydrolases"/>
    <property type="match status" value="1"/>
</dbReference>
<dbReference type="Gene3D" id="2.30.40.10">
    <property type="entry name" value="Urease, subunit C, domain 1"/>
    <property type="match status" value="1"/>
</dbReference>
<dbReference type="InterPro" id="IPR032466">
    <property type="entry name" value="Metal_Hydrolase"/>
</dbReference>
<dbReference type="AlphaFoldDB" id="A0A2T0GW03"/>
<sequence>MSYWCERAWLPEGPAANVLVETSGGRITRVTPGVEECPQGARRLDGLTLPGAANAHSHAFHRALRGRTADQRGTFWTWRNRMYQLAHRLDPDSYHRLARGVYAEMALAGITAVGEFHYLHHAPGGESYADPHAMSHALVRAADEAGVRLTLLDTCYLSSGFGPPVEGVQTRFSDGTAEDWAERVRDFRPEYEGVLVGAALHSVRAVPAEQMPVVREFAHTGGVPLHLHLSEQRAENDACLAATGRTPTQLLDEQGVLRAGTTAVHATHLAPADVARLGRSGTGVCLCPTTESDLADGIGPADELAVAGCALSLGSDGHSVVDPFEEARAVESGMRLRSEVRGHFSTAELTAMTTYAGHRALGWPDAGTVEAGERADLVTVSLDGAKFAGVPPSSAVLVASAADVREVVVDGTPVVRDGVHLRVPDVAGELRASVEELLGVP</sequence>
<dbReference type="EMBL" id="PVSR01000017">
    <property type="protein sequence ID" value="PRW63288.1"/>
    <property type="molecule type" value="Genomic_DNA"/>
</dbReference>
<dbReference type="PANTHER" id="PTHR43794">
    <property type="entry name" value="AMINOHYDROLASE SSNA-RELATED"/>
    <property type="match status" value="1"/>
</dbReference>
<evidence type="ECO:0000313" key="3">
    <source>
        <dbReference type="EMBL" id="PRW63288.1"/>
    </source>
</evidence>
<organism evidence="3 4">
    <name type="scientific">Actinopolyspora mortivallis</name>
    <dbReference type="NCBI Taxonomy" id="33906"/>
    <lineage>
        <taxon>Bacteria</taxon>
        <taxon>Bacillati</taxon>
        <taxon>Actinomycetota</taxon>
        <taxon>Actinomycetes</taxon>
        <taxon>Actinopolysporales</taxon>
        <taxon>Actinopolysporaceae</taxon>
        <taxon>Actinopolyspora</taxon>
    </lineage>
</organism>
<dbReference type="InParanoid" id="A0A2T0GW03"/>
<keyword evidence="4" id="KW-1185">Reference proteome</keyword>
<dbReference type="RefSeq" id="WP_106113937.1">
    <property type="nucleotide sequence ID" value="NZ_PVSR01000017.1"/>
</dbReference>
<gene>
    <name evidence="3" type="ORF">CEP50_11270</name>
</gene>
<protein>
    <submittedName>
        <fullName evidence="3">Formimidoylglutamate deiminase</fullName>
    </submittedName>
</protein>
<evidence type="ECO:0000259" key="2">
    <source>
        <dbReference type="Pfam" id="PF01979"/>
    </source>
</evidence>
<dbReference type="PANTHER" id="PTHR43794:SF11">
    <property type="entry name" value="AMIDOHYDROLASE-RELATED DOMAIN-CONTAINING PROTEIN"/>
    <property type="match status" value="1"/>
</dbReference>
<dbReference type="Pfam" id="PF01979">
    <property type="entry name" value="Amidohydro_1"/>
    <property type="match status" value="1"/>
</dbReference>
<dbReference type="STRING" id="1050202.GCA_000384035_02777"/>
<dbReference type="GO" id="GO:0016810">
    <property type="term" value="F:hydrolase activity, acting on carbon-nitrogen (but not peptide) bonds"/>
    <property type="evidence" value="ECO:0007669"/>
    <property type="project" value="InterPro"/>
</dbReference>
<evidence type="ECO:0000256" key="1">
    <source>
        <dbReference type="ARBA" id="ARBA00022801"/>
    </source>
</evidence>
<dbReference type="Proteomes" id="UP000239352">
    <property type="component" value="Unassembled WGS sequence"/>
</dbReference>
<dbReference type="NCBIfam" id="TIGR02022">
    <property type="entry name" value="hutF"/>
    <property type="match status" value="1"/>
</dbReference>
<keyword evidence="1" id="KW-0378">Hydrolase</keyword>
<reference evidence="3 4" key="1">
    <citation type="submission" date="2018-03" db="EMBL/GenBank/DDBJ databases">
        <title>Actinopolyspora mortivallis from Sahara, screening for active biomolecules.</title>
        <authorList>
            <person name="Selama O."/>
            <person name="Wellington E.M.H."/>
            <person name="Hacene H."/>
        </authorList>
    </citation>
    <scope>NUCLEOTIDE SEQUENCE [LARGE SCALE GENOMIC DNA]</scope>
    <source>
        <strain evidence="3 4">M5A</strain>
    </source>
</reference>
<dbReference type="SUPFAM" id="SSF51556">
    <property type="entry name" value="Metallo-dependent hydrolases"/>
    <property type="match status" value="1"/>
</dbReference>